<accession>A0A8J2PKA5</accession>
<evidence type="ECO:0000313" key="2">
    <source>
        <dbReference type="Proteomes" id="UP000708208"/>
    </source>
</evidence>
<dbReference type="AlphaFoldDB" id="A0A8J2PKA5"/>
<name>A0A8J2PKA5_9HEXA</name>
<protein>
    <submittedName>
        <fullName evidence="1">Uncharacterized protein</fullName>
    </submittedName>
</protein>
<keyword evidence="2" id="KW-1185">Reference proteome</keyword>
<dbReference type="EMBL" id="CAJVCH010410141">
    <property type="protein sequence ID" value="CAG7818050.1"/>
    <property type="molecule type" value="Genomic_DNA"/>
</dbReference>
<gene>
    <name evidence="1" type="ORF">AFUS01_LOCUS28583</name>
</gene>
<evidence type="ECO:0000313" key="1">
    <source>
        <dbReference type="EMBL" id="CAG7818050.1"/>
    </source>
</evidence>
<proteinExistence type="predicted"/>
<dbReference type="Proteomes" id="UP000708208">
    <property type="component" value="Unassembled WGS sequence"/>
</dbReference>
<reference evidence="1" key="1">
    <citation type="submission" date="2021-06" db="EMBL/GenBank/DDBJ databases">
        <authorList>
            <person name="Hodson N. C."/>
            <person name="Mongue J. A."/>
            <person name="Jaron S. K."/>
        </authorList>
    </citation>
    <scope>NUCLEOTIDE SEQUENCE</scope>
</reference>
<sequence>MLSPVVHKYQRKTVEVDRDGLKAALRFVKAGNTYRAAEETYGAPEFTIHRYRNFDIDQIPSHVSQDRFKRNVQEKVNCEYTIAISRRFYALTNYICILSQPEVNWNLPVSTLLVIIIYLICQTSLDVLVIQAT</sequence>
<organism evidence="1 2">
    <name type="scientific">Allacma fusca</name>
    <dbReference type="NCBI Taxonomy" id="39272"/>
    <lineage>
        <taxon>Eukaryota</taxon>
        <taxon>Metazoa</taxon>
        <taxon>Ecdysozoa</taxon>
        <taxon>Arthropoda</taxon>
        <taxon>Hexapoda</taxon>
        <taxon>Collembola</taxon>
        <taxon>Symphypleona</taxon>
        <taxon>Sminthuridae</taxon>
        <taxon>Allacma</taxon>
    </lineage>
</organism>
<comment type="caution">
    <text evidence="1">The sequence shown here is derived from an EMBL/GenBank/DDBJ whole genome shotgun (WGS) entry which is preliminary data.</text>
</comment>